<evidence type="ECO:0000313" key="2">
    <source>
        <dbReference type="EMBL" id="KAF9473153.1"/>
    </source>
</evidence>
<reference evidence="2" key="1">
    <citation type="submission" date="2020-11" db="EMBL/GenBank/DDBJ databases">
        <authorList>
            <consortium name="DOE Joint Genome Institute"/>
            <person name="Ahrendt S."/>
            <person name="Riley R."/>
            <person name="Andreopoulos W."/>
            <person name="Labutti K."/>
            <person name="Pangilinan J."/>
            <person name="Ruiz-Duenas F.J."/>
            <person name="Barrasa J.M."/>
            <person name="Sanchez-Garcia M."/>
            <person name="Camarero S."/>
            <person name="Miyauchi S."/>
            <person name="Serrano A."/>
            <person name="Linde D."/>
            <person name="Babiker R."/>
            <person name="Drula E."/>
            <person name="Ayuso-Fernandez I."/>
            <person name="Pacheco R."/>
            <person name="Padilla G."/>
            <person name="Ferreira P."/>
            <person name="Barriuso J."/>
            <person name="Kellner H."/>
            <person name="Castanera R."/>
            <person name="Alfaro M."/>
            <person name="Ramirez L."/>
            <person name="Pisabarro A.G."/>
            <person name="Kuo A."/>
            <person name="Tritt A."/>
            <person name="Lipzen A."/>
            <person name="He G."/>
            <person name="Yan M."/>
            <person name="Ng V."/>
            <person name="Cullen D."/>
            <person name="Martin F."/>
            <person name="Rosso M.-N."/>
            <person name="Henrissat B."/>
            <person name="Hibbett D."/>
            <person name="Martinez A.T."/>
            <person name="Grigoriev I.V."/>
        </authorList>
    </citation>
    <scope>NUCLEOTIDE SEQUENCE</scope>
    <source>
        <strain evidence="2">CIRM-BRFM 674</strain>
    </source>
</reference>
<comment type="caution">
    <text evidence="2">The sequence shown here is derived from an EMBL/GenBank/DDBJ whole genome shotgun (WGS) entry which is preliminary data.</text>
</comment>
<gene>
    <name evidence="2" type="ORF">BDN70DRAFT_925310</name>
</gene>
<sequence length="176" mass="19775">MGWTEGGADRDGSEEDGVQMKEETKKEVKRGVRVRRGTRTRREMRPGIHDLATGWLRDECYRTPSSISPSLPASHHLSPPSFYGSSVKQRGVRLEHKVVVSVGRGRIIREPKSPLLILLFSFCPHSHHHAASDFTSATTRRPDTQFQYATVPDEATLCTVLDPHSLMLEEPFSLTI</sequence>
<dbReference type="Proteomes" id="UP000807469">
    <property type="component" value="Unassembled WGS sequence"/>
</dbReference>
<protein>
    <submittedName>
        <fullName evidence="2">Uncharacterized protein</fullName>
    </submittedName>
</protein>
<evidence type="ECO:0000313" key="3">
    <source>
        <dbReference type="Proteomes" id="UP000807469"/>
    </source>
</evidence>
<feature type="region of interest" description="Disordered" evidence="1">
    <location>
        <begin position="1"/>
        <end position="33"/>
    </location>
</feature>
<keyword evidence="3" id="KW-1185">Reference proteome</keyword>
<proteinExistence type="predicted"/>
<name>A0A9P6CV23_9AGAR</name>
<dbReference type="AlphaFoldDB" id="A0A9P6CV23"/>
<dbReference type="EMBL" id="MU155466">
    <property type="protein sequence ID" value="KAF9473153.1"/>
    <property type="molecule type" value="Genomic_DNA"/>
</dbReference>
<evidence type="ECO:0000256" key="1">
    <source>
        <dbReference type="SAM" id="MobiDB-lite"/>
    </source>
</evidence>
<accession>A0A9P6CV23</accession>
<feature type="compositionally biased region" description="Basic and acidic residues" evidence="1">
    <location>
        <begin position="18"/>
        <end position="30"/>
    </location>
</feature>
<organism evidence="2 3">
    <name type="scientific">Pholiota conissans</name>
    <dbReference type="NCBI Taxonomy" id="109636"/>
    <lineage>
        <taxon>Eukaryota</taxon>
        <taxon>Fungi</taxon>
        <taxon>Dikarya</taxon>
        <taxon>Basidiomycota</taxon>
        <taxon>Agaricomycotina</taxon>
        <taxon>Agaricomycetes</taxon>
        <taxon>Agaricomycetidae</taxon>
        <taxon>Agaricales</taxon>
        <taxon>Agaricineae</taxon>
        <taxon>Strophariaceae</taxon>
        <taxon>Pholiota</taxon>
    </lineage>
</organism>